<reference evidence="4 5" key="1">
    <citation type="submission" date="2016-03" db="EMBL/GenBank/DDBJ databases">
        <title>EvidentialGene: Evidence-directed Construction of Genes on Genomes.</title>
        <authorList>
            <person name="Gilbert D.G."/>
            <person name="Choi J.-H."/>
            <person name="Mockaitis K."/>
            <person name="Colbourne J."/>
            <person name="Pfrender M."/>
        </authorList>
    </citation>
    <scope>NUCLEOTIDE SEQUENCE [LARGE SCALE GENOMIC DNA]</scope>
    <source>
        <strain evidence="4 5">Xinb3</strain>
        <tissue evidence="4">Complete organism</tissue>
    </source>
</reference>
<dbReference type="Gene3D" id="1.10.630.10">
    <property type="entry name" value="Cytochrome P450"/>
    <property type="match status" value="1"/>
</dbReference>
<comment type="similarity">
    <text evidence="1">Belongs to the cytochrome P450 family.</text>
</comment>
<proteinExistence type="inferred from homology"/>
<dbReference type="GO" id="GO:0020037">
    <property type="term" value="F:heme binding"/>
    <property type="evidence" value="ECO:0007669"/>
    <property type="project" value="InterPro"/>
</dbReference>
<dbReference type="GO" id="GO:0005506">
    <property type="term" value="F:iron ion binding"/>
    <property type="evidence" value="ECO:0007669"/>
    <property type="project" value="InterPro"/>
</dbReference>
<dbReference type="InterPro" id="IPR001128">
    <property type="entry name" value="Cyt_P450"/>
</dbReference>
<evidence type="ECO:0000313" key="5">
    <source>
        <dbReference type="Proteomes" id="UP000076858"/>
    </source>
</evidence>
<dbReference type="GO" id="GO:0004497">
    <property type="term" value="F:monooxygenase activity"/>
    <property type="evidence" value="ECO:0007669"/>
    <property type="project" value="UniProtKB-KW"/>
</dbReference>
<dbReference type="Pfam" id="PF00067">
    <property type="entry name" value="p450"/>
    <property type="match status" value="1"/>
</dbReference>
<name>A0A164JPD9_9CRUS</name>
<gene>
    <name evidence="4" type="ORF">APZ42_000401</name>
</gene>
<dbReference type="GO" id="GO:0016705">
    <property type="term" value="F:oxidoreductase activity, acting on paired donors, with incorporation or reduction of molecular oxygen"/>
    <property type="evidence" value="ECO:0007669"/>
    <property type="project" value="InterPro"/>
</dbReference>
<sequence length="127" mass="14631">LITSTIEWSPLYFWSALTILLTTWYWTWNRSRFVRLINAIPGPKHLPLLGNLLDLSLSNDGIIRKLTVDWNKKYGGIVRVWLTFIPLVVVGSPEIFETIFSNKIIGDKPNEMKLLKEYLGDSVLLLT</sequence>
<dbReference type="EMBL" id="LRGB01004160">
    <property type="protein sequence ID" value="KZS02528.1"/>
    <property type="molecule type" value="Genomic_DNA"/>
</dbReference>
<protein>
    <submittedName>
        <fullName evidence="4">Uncharacterized protein</fullName>
    </submittedName>
</protein>
<keyword evidence="3" id="KW-1133">Transmembrane helix</keyword>
<dbReference type="STRING" id="35525.A0A164JPD9"/>
<keyword evidence="5" id="KW-1185">Reference proteome</keyword>
<feature type="transmembrane region" description="Helical" evidence="3">
    <location>
        <begin position="12"/>
        <end position="28"/>
    </location>
</feature>
<feature type="non-terminal residue" evidence="4">
    <location>
        <position position="1"/>
    </location>
</feature>
<comment type="caution">
    <text evidence="4">The sequence shown here is derived from an EMBL/GenBank/DDBJ whole genome shotgun (WGS) entry which is preliminary data.</text>
</comment>
<dbReference type="InterPro" id="IPR036396">
    <property type="entry name" value="Cyt_P450_sf"/>
</dbReference>
<keyword evidence="2" id="KW-0560">Oxidoreductase</keyword>
<dbReference type="Proteomes" id="UP000076858">
    <property type="component" value="Unassembled WGS sequence"/>
</dbReference>
<accession>A0A164JPD9</accession>
<dbReference type="AlphaFoldDB" id="A0A164JPD9"/>
<dbReference type="SUPFAM" id="SSF48264">
    <property type="entry name" value="Cytochrome P450"/>
    <property type="match status" value="1"/>
</dbReference>
<dbReference type="OrthoDB" id="1470350at2759"/>
<evidence type="ECO:0000256" key="3">
    <source>
        <dbReference type="SAM" id="Phobius"/>
    </source>
</evidence>
<evidence type="ECO:0000313" key="4">
    <source>
        <dbReference type="EMBL" id="KZS02528.1"/>
    </source>
</evidence>
<organism evidence="4 5">
    <name type="scientific">Daphnia magna</name>
    <dbReference type="NCBI Taxonomy" id="35525"/>
    <lineage>
        <taxon>Eukaryota</taxon>
        <taxon>Metazoa</taxon>
        <taxon>Ecdysozoa</taxon>
        <taxon>Arthropoda</taxon>
        <taxon>Crustacea</taxon>
        <taxon>Branchiopoda</taxon>
        <taxon>Diplostraca</taxon>
        <taxon>Cladocera</taxon>
        <taxon>Anomopoda</taxon>
        <taxon>Daphniidae</taxon>
        <taxon>Daphnia</taxon>
    </lineage>
</organism>
<evidence type="ECO:0000256" key="2">
    <source>
        <dbReference type="ARBA" id="ARBA00023033"/>
    </source>
</evidence>
<feature type="non-terminal residue" evidence="4">
    <location>
        <position position="127"/>
    </location>
</feature>
<keyword evidence="3" id="KW-0812">Transmembrane</keyword>
<keyword evidence="2" id="KW-0503">Monooxygenase</keyword>
<evidence type="ECO:0000256" key="1">
    <source>
        <dbReference type="ARBA" id="ARBA00010617"/>
    </source>
</evidence>
<keyword evidence="3" id="KW-0472">Membrane</keyword>